<evidence type="ECO:0000256" key="1">
    <source>
        <dbReference type="ARBA" id="ARBA00004811"/>
    </source>
</evidence>
<feature type="binding site" evidence="7">
    <location>
        <position position="329"/>
    </location>
    <ligand>
        <name>3-phosphoshikimate</name>
        <dbReference type="ChEBI" id="CHEBI:145989"/>
    </ligand>
</feature>
<dbReference type="InterPro" id="IPR013792">
    <property type="entry name" value="RNA3'P_cycl/enolpyr_Trfase_a/b"/>
</dbReference>
<comment type="subunit">
    <text evidence="7">Monomer.</text>
</comment>
<dbReference type="GO" id="GO:0005737">
    <property type="term" value="C:cytoplasm"/>
    <property type="evidence" value="ECO:0007669"/>
    <property type="project" value="UniProtKB-SubCell"/>
</dbReference>
<reference evidence="9" key="2">
    <citation type="journal article" date="2021" name="Sci. Rep.">
        <title>The distribution of antibiotic resistance genes in chicken gut microbiota commensals.</title>
        <authorList>
            <person name="Juricova H."/>
            <person name="Matiasovicova J."/>
            <person name="Kubasova T."/>
            <person name="Cejkova D."/>
            <person name="Rychlik I."/>
        </authorList>
    </citation>
    <scope>NUCLEOTIDE SEQUENCE</scope>
    <source>
        <strain evidence="9">An559</strain>
    </source>
</reference>
<feature type="binding site" evidence="7">
    <location>
        <position position="161"/>
    </location>
    <ligand>
        <name>3-phosphoshikimate</name>
        <dbReference type="ChEBI" id="CHEBI:145989"/>
    </ligand>
</feature>
<accession>A0A939BFF8</accession>
<feature type="domain" description="Enolpyruvate transferase" evidence="8">
    <location>
        <begin position="7"/>
        <end position="411"/>
    </location>
</feature>
<name>A0A939BFF8_9FIRM</name>
<dbReference type="PROSITE" id="PS00430">
    <property type="entry name" value="TONB_DEPENDENT_REC_1"/>
    <property type="match status" value="1"/>
</dbReference>
<comment type="function">
    <text evidence="7">Catalyzes the transfer of the enolpyruvyl moiety of phosphoenolpyruvate (PEP) to the 5-hydroxyl of shikimate-3-phosphate (S3P) to produce enolpyruvyl shikimate-3-phosphate and inorganic phosphate.</text>
</comment>
<comment type="caution">
    <text evidence="7">Lacks conserved residue(s) required for the propagation of feature annotation.</text>
</comment>
<dbReference type="InterPro" id="IPR023193">
    <property type="entry name" value="EPSP_synthase_CS"/>
</dbReference>
<dbReference type="EMBL" id="JACJKY010000019">
    <property type="protein sequence ID" value="MBM6921568.1"/>
    <property type="molecule type" value="Genomic_DNA"/>
</dbReference>
<feature type="binding site" evidence="7">
    <location>
        <position position="21"/>
    </location>
    <ligand>
        <name>3-phosphoshikimate</name>
        <dbReference type="ChEBI" id="CHEBI:145989"/>
    </ligand>
</feature>
<dbReference type="InterPro" id="IPR036968">
    <property type="entry name" value="Enolpyruvate_Tfrase_sf"/>
</dbReference>
<feature type="binding site" evidence="7">
    <location>
        <position position="91"/>
    </location>
    <ligand>
        <name>phosphoenolpyruvate</name>
        <dbReference type="ChEBI" id="CHEBI:58702"/>
    </ligand>
</feature>
<evidence type="ECO:0000259" key="8">
    <source>
        <dbReference type="Pfam" id="PF00275"/>
    </source>
</evidence>
<feature type="binding site" evidence="7">
    <location>
        <position position="119"/>
    </location>
    <ligand>
        <name>phosphoenolpyruvate</name>
        <dbReference type="ChEBI" id="CHEBI:58702"/>
    </ligand>
</feature>
<dbReference type="HAMAP" id="MF_00210">
    <property type="entry name" value="EPSP_synth"/>
    <property type="match status" value="1"/>
</dbReference>
<feature type="active site" description="Proton acceptor" evidence="7">
    <location>
        <position position="302"/>
    </location>
</feature>
<feature type="binding site" evidence="7">
    <location>
        <position position="20"/>
    </location>
    <ligand>
        <name>phosphoenolpyruvate</name>
        <dbReference type="ChEBI" id="CHEBI:58702"/>
    </ligand>
</feature>
<evidence type="ECO:0000256" key="4">
    <source>
        <dbReference type="ARBA" id="ARBA00022679"/>
    </source>
</evidence>
<protein>
    <recommendedName>
        <fullName evidence="7">3-phosphoshikimate 1-carboxyvinyltransferase</fullName>
        <ecNumber evidence="7">2.5.1.19</ecNumber>
    </recommendedName>
    <alternativeName>
        <fullName evidence="7">5-enolpyruvylshikimate-3-phosphate synthase</fullName>
        <shortName evidence="7">EPSP synthase</shortName>
        <shortName evidence="7">EPSPS</shortName>
    </alternativeName>
</protein>
<comment type="catalytic activity">
    <reaction evidence="6">
        <text>3-phosphoshikimate + phosphoenolpyruvate = 5-O-(1-carboxyvinyl)-3-phosphoshikimate + phosphate</text>
        <dbReference type="Rhea" id="RHEA:21256"/>
        <dbReference type="ChEBI" id="CHEBI:43474"/>
        <dbReference type="ChEBI" id="CHEBI:57701"/>
        <dbReference type="ChEBI" id="CHEBI:58702"/>
        <dbReference type="ChEBI" id="CHEBI:145989"/>
        <dbReference type="EC" id="2.5.1.19"/>
    </reaction>
    <physiologicalReaction direction="left-to-right" evidence="6">
        <dbReference type="Rhea" id="RHEA:21257"/>
    </physiologicalReaction>
</comment>
<comment type="pathway">
    <text evidence="1 7">Metabolic intermediate biosynthesis; chorismate biosynthesis; chorismate from D-erythrose 4-phosphate and phosphoenolpyruvate: step 6/7.</text>
</comment>
<proteinExistence type="inferred from homology"/>
<dbReference type="Pfam" id="PF00275">
    <property type="entry name" value="EPSP_synthase"/>
    <property type="match status" value="1"/>
</dbReference>
<organism evidence="9 10">
    <name type="scientific">Merdimmobilis hominis</name>
    <dbReference type="NCBI Taxonomy" id="2897707"/>
    <lineage>
        <taxon>Bacteria</taxon>
        <taxon>Bacillati</taxon>
        <taxon>Bacillota</taxon>
        <taxon>Clostridia</taxon>
        <taxon>Eubacteriales</taxon>
        <taxon>Oscillospiraceae</taxon>
        <taxon>Merdimmobilis</taxon>
    </lineage>
</organism>
<evidence type="ECO:0000313" key="10">
    <source>
        <dbReference type="Proteomes" id="UP000774750"/>
    </source>
</evidence>
<dbReference type="PANTHER" id="PTHR21090">
    <property type="entry name" value="AROM/DEHYDROQUINATE SYNTHASE"/>
    <property type="match status" value="1"/>
</dbReference>
<feature type="binding site" evidence="7">
    <location>
        <position position="20"/>
    </location>
    <ligand>
        <name>3-phosphoshikimate</name>
        <dbReference type="ChEBI" id="CHEBI:145989"/>
    </ligand>
</feature>
<dbReference type="RefSeq" id="WP_204447634.1">
    <property type="nucleotide sequence ID" value="NZ_JACJKY010000019.1"/>
</dbReference>
<dbReference type="PROSITE" id="PS00885">
    <property type="entry name" value="EPSP_SYNTHASE_2"/>
    <property type="match status" value="1"/>
</dbReference>
<evidence type="ECO:0000256" key="2">
    <source>
        <dbReference type="ARBA" id="ARBA00009948"/>
    </source>
</evidence>
<keyword evidence="10" id="KW-1185">Reference proteome</keyword>
<feature type="binding site" evidence="7">
    <location>
        <position position="376"/>
    </location>
    <ligand>
        <name>phosphoenolpyruvate</name>
        <dbReference type="ChEBI" id="CHEBI:58702"/>
    </ligand>
</feature>
<feature type="binding site" evidence="7">
    <location>
        <position position="402"/>
    </location>
    <ligand>
        <name>phosphoenolpyruvate</name>
        <dbReference type="ChEBI" id="CHEBI:58702"/>
    </ligand>
</feature>
<feature type="binding site" evidence="7">
    <location>
        <position position="160"/>
    </location>
    <ligand>
        <name>3-phosphoshikimate</name>
        <dbReference type="ChEBI" id="CHEBI:145989"/>
    </ligand>
</feature>
<keyword evidence="3 7" id="KW-0028">Amino-acid biosynthesis</keyword>
<sequence length="415" mass="44418">MQKTISPKAVSGSILIPPSKSVAHRALICAALAHGQSRLSHIGDSDDMKATIGALSSMGASFERDGDTLIVTGTGGVPKLEQCTADCIESGSTLRFLIPVFSLCGGAVTLTGRGRLLERPQTVYETLFASQGHSFFVDKSGVHLYGAVKSGEITVDGSVSSQFITGLLFTLPLCDGDSIIRITPPFESASYVQITCDVLSRFGIVVEQVNDNTFRIPGNQRYNPCDMAVEGDYSQMAFFGVLGALCGEVKSTGLSQDSLQGDRVICELLEQFGAQVDRSEDSVCVRRAPLTGQVVDLADCPDLGPILMVLASFANGVTHFLHAGRLRLKESDRIAAMEAELSKLGVDMSSDADSVTITSRRPMTAPCIVEAHNDHRVAMSLAIFARVAEYPVTINGAECVNKSYPNFFEDLSFLK</sequence>
<evidence type="ECO:0000313" key="9">
    <source>
        <dbReference type="EMBL" id="MBM6921568.1"/>
    </source>
</evidence>
<evidence type="ECO:0000256" key="3">
    <source>
        <dbReference type="ARBA" id="ARBA00022605"/>
    </source>
</evidence>
<dbReference type="GO" id="GO:0003866">
    <property type="term" value="F:3-phosphoshikimate 1-carboxyvinyltransferase activity"/>
    <property type="evidence" value="ECO:0007669"/>
    <property type="project" value="UniProtKB-UniRule"/>
</dbReference>
<dbReference type="GO" id="GO:0009073">
    <property type="term" value="P:aromatic amino acid family biosynthetic process"/>
    <property type="evidence" value="ECO:0007669"/>
    <property type="project" value="UniProtKB-KW"/>
</dbReference>
<comment type="subcellular location">
    <subcellularLocation>
        <location evidence="7">Cytoplasm</location>
    </subcellularLocation>
</comment>
<dbReference type="EC" id="2.5.1.19" evidence="7"/>
<gene>
    <name evidence="7 9" type="primary">aroA</name>
    <name evidence="9" type="ORF">H6A12_10415</name>
</gene>
<dbReference type="PIRSF" id="PIRSF000505">
    <property type="entry name" value="EPSPS"/>
    <property type="match status" value="1"/>
</dbReference>
<feature type="binding site" evidence="7">
    <location>
        <position position="333"/>
    </location>
    <ligand>
        <name>phosphoenolpyruvate</name>
        <dbReference type="ChEBI" id="CHEBI:58702"/>
    </ligand>
</feature>
<dbReference type="AlphaFoldDB" id="A0A939BFF8"/>
<dbReference type="InterPro" id="IPR010916">
    <property type="entry name" value="TonB_box_CS"/>
</dbReference>
<evidence type="ECO:0000256" key="5">
    <source>
        <dbReference type="ARBA" id="ARBA00023141"/>
    </source>
</evidence>
<dbReference type="InterPro" id="IPR006264">
    <property type="entry name" value="EPSP_synthase"/>
</dbReference>
<dbReference type="GO" id="GO:0009423">
    <property type="term" value="P:chorismate biosynthetic process"/>
    <property type="evidence" value="ECO:0007669"/>
    <property type="project" value="UniProtKB-UniRule"/>
</dbReference>
<dbReference type="CDD" id="cd01556">
    <property type="entry name" value="EPSP_synthase"/>
    <property type="match status" value="1"/>
</dbReference>
<dbReference type="NCBIfam" id="TIGR01356">
    <property type="entry name" value="aroA"/>
    <property type="match status" value="1"/>
</dbReference>
<feature type="binding site" evidence="7">
    <location>
        <position position="188"/>
    </location>
    <ligand>
        <name>3-phosphoshikimate</name>
        <dbReference type="ChEBI" id="CHEBI:145989"/>
    </ligand>
</feature>
<keyword evidence="7" id="KW-0963">Cytoplasm</keyword>
<dbReference type="PANTHER" id="PTHR21090:SF5">
    <property type="entry name" value="PENTAFUNCTIONAL AROM POLYPEPTIDE"/>
    <property type="match status" value="1"/>
</dbReference>
<keyword evidence="4 7" id="KW-0808">Transferase</keyword>
<dbReference type="Proteomes" id="UP000774750">
    <property type="component" value="Unassembled WGS sequence"/>
</dbReference>
<evidence type="ECO:0000256" key="6">
    <source>
        <dbReference type="ARBA" id="ARBA00044633"/>
    </source>
</evidence>
<comment type="caution">
    <text evidence="9">The sequence shown here is derived from an EMBL/GenBank/DDBJ whole genome shotgun (WGS) entry which is preliminary data.</text>
</comment>
<feature type="binding site" evidence="7">
    <location>
        <position position="162"/>
    </location>
    <ligand>
        <name>3-phosphoshikimate</name>
        <dbReference type="ChEBI" id="CHEBI:145989"/>
    </ligand>
</feature>
<dbReference type="Gene3D" id="3.65.10.10">
    <property type="entry name" value="Enolpyruvate transferase domain"/>
    <property type="match status" value="2"/>
</dbReference>
<reference evidence="9" key="1">
    <citation type="submission" date="2020-08" db="EMBL/GenBank/DDBJ databases">
        <authorList>
            <person name="Cejkova D."/>
            <person name="Kubasova T."/>
            <person name="Jahodarova E."/>
            <person name="Rychlik I."/>
        </authorList>
    </citation>
    <scope>NUCLEOTIDE SEQUENCE</scope>
    <source>
        <strain evidence="9">An559</strain>
    </source>
</reference>
<dbReference type="InterPro" id="IPR001986">
    <property type="entry name" value="Enolpyruvate_Tfrase_dom"/>
</dbReference>
<keyword evidence="5 7" id="KW-0057">Aromatic amino acid biosynthesis</keyword>
<comment type="similarity">
    <text evidence="2 7">Belongs to the EPSP synthase family.</text>
</comment>
<dbReference type="SUPFAM" id="SSF55205">
    <property type="entry name" value="EPT/RTPC-like"/>
    <property type="match status" value="1"/>
</dbReference>
<evidence type="ECO:0000256" key="7">
    <source>
        <dbReference type="HAMAP-Rule" id="MF_00210"/>
    </source>
</evidence>
<dbReference type="GO" id="GO:0008652">
    <property type="term" value="P:amino acid biosynthetic process"/>
    <property type="evidence" value="ECO:0007669"/>
    <property type="project" value="UniProtKB-KW"/>
</dbReference>
<feature type="binding site" evidence="7">
    <location>
        <position position="302"/>
    </location>
    <ligand>
        <name>3-phosphoshikimate</name>
        <dbReference type="ChEBI" id="CHEBI:145989"/>
    </ligand>
</feature>
<feature type="binding site" evidence="7">
    <location>
        <position position="162"/>
    </location>
    <ligand>
        <name>phosphoenolpyruvate</name>
        <dbReference type="ChEBI" id="CHEBI:58702"/>
    </ligand>
</feature>
<feature type="binding site" evidence="7">
    <location>
        <position position="25"/>
    </location>
    <ligand>
        <name>3-phosphoshikimate</name>
        <dbReference type="ChEBI" id="CHEBI:145989"/>
    </ligand>
</feature>